<dbReference type="AlphaFoldDB" id="F6HJH5"/>
<dbReference type="STRING" id="29760.F6HJH5"/>
<evidence type="ECO:0000313" key="3">
    <source>
        <dbReference type="Proteomes" id="UP000009183"/>
    </source>
</evidence>
<keyword evidence="1" id="KW-0472">Membrane</keyword>
<dbReference type="OrthoDB" id="3295at2759"/>
<dbReference type="InParanoid" id="F6HJH5"/>
<name>F6HJH5_VITVI</name>
<sequence>MEWATVQHLDLRHVGRGQKPLQPHAAAFHPSQALIAAAIGNYIIVVRVLWEIVFVLFGIQWVFPETNVLLGVFPKFPRNHSPFLHE</sequence>
<dbReference type="EMBL" id="FN595774">
    <property type="protein sequence ID" value="CCB52374.1"/>
    <property type="molecule type" value="Genomic_DNA"/>
</dbReference>
<proteinExistence type="predicted"/>
<keyword evidence="3" id="KW-1185">Reference proteome</keyword>
<keyword evidence="1" id="KW-1133">Transmembrane helix</keyword>
<accession>F6HJH5</accession>
<reference evidence="3" key="1">
    <citation type="journal article" date="2007" name="Nature">
        <title>The grapevine genome sequence suggests ancestral hexaploidization in major angiosperm phyla.</title>
        <authorList>
            <consortium name="The French-Italian Public Consortium for Grapevine Genome Characterization."/>
            <person name="Jaillon O."/>
            <person name="Aury J.-M."/>
            <person name="Noel B."/>
            <person name="Policriti A."/>
            <person name="Clepet C."/>
            <person name="Casagrande A."/>
            <person name="Choisne N."/>
            <person name="Aubourg S."/>
            <person name="Vitulo N."/>
            <person name="Jubin C."/>
            <person name="Vezzi A."/>
            <person name="Legeai F."/>
            <person name="Hugueney P."/>
            <person name="Dasilva C."/>
            <person name="Horner D."/>
            <person name="Mica E."/>
            <person name="Jublot D."/>
            <person name="Poulain J."/>
            <person name="Bruyere C."/>
            <person name="Billault A."/>
            <person name="Segurens B."/>
            <person name="Gouyvenoux M."/>
            <person name="Ugarte E."/>
            <person name="Cattonaro F."/>
            <person name="Anthouard V."/>
            <person name="Vico V."/>
            <person name="Del Fabbro C."/>
            <person name="Alaux M."/>
            <person name="Di Gaspero G."/>
            <person name="Dumas V."/>
            <person name="Felice N."/>
            <person name="Paillard S."/>
            <person name="Juman I."/>
            <person name="Moroldo M."/>
            <person name="Scalabrin S."/>
            <person name="Canaguier A."/>
            <person name="Le Clainche I."/>
            <person name="Malacrida G."/>
            <person name="Durand E."/>
            <person name="Pesole G."/>
            <person name="Laucou V."/>
            <person name="Chatelet P."/>
            <person name="Merdinoglu D."/>
            <person name="Delledonne M."/>
            <person name="Pezzotti M."/>
            <person name="Lecharny A."/>
            <person name="Scarpelli C."/>
            <person name="Artiguenave F."/>
            <person name="Pe M.E."/>
            <person name="Valle G."/>
            <person name="Morgante M."/>
            <person name="Caboche M."/>
            <person name="Adam-Blondon A.-F."/>
            <person name="Weissenbach J."/>
            <person name="Quetier F."/>
            <person name="Wincker P."/>
        </authorList>
    </citation>
    <scope>NUCLEOTIDE SEQUENCE [LARGE SCALE GENOMIC DNA]</scope>
    <source>
        <strain evidence="3">cv. Pinot noir / PN40024</strain>
    </source>
</reference>
<dbReference type="Proteomes" id="UP000009183">
    <property type="component" value="Unassembled WGS sequence, unordered"/>
</dbReference>
<evidence type="ECO:0000313" key="2">
    <source>
        <dbReference type="EMBL" id="CCB52374.1"/>
    </source>
</evidence>
<gene>
    <name evidence="2" type="ORF">VIT_00s0379g00040</name>
</gene>
<protein>
    <submittedName>
        <fullName evidence="2">Uncharacterized protein</fullName>
    </submittedName>
</protein>
<evidence type="ECO:0000256" key="1">
    <source>
        <dbReference type="SAM" id="Phobius"/>
    </source>
</evidence>
<dbReference type="PaxDb" id="29760-VIT_00s0379g00040.t01"/>
<dbReference type="HOGENOM" id="CLU_2502534_0_0_1"/>
<feature type="transmembrane region" description="Helical" evidence="1">
    <location>
        <begin position="42"/>
        <end position="63"/>
    </location>
</feature>
<keyword evidence="1" id="KW-0812">Transmembrane</keyword>
<organism evidence="2 3">
    <name type="scientific">Vitis vinifera</name>
    <name type="common">Grape</name>
    <dbReference type="NCBI Taxonomy" id="29760"/>
    <lineage>
        <taxon>Eukaryota</taxon>
        <taxon>Viridiplantae</taxon>
        <taxon>Streptophyta</taxon>
        <taxon>Embryophyta</taxon>
        <taxon>Tracheophyta</taxon>
        <taxon>Spermatophyta</taxon>
        <taxon>Magnoliopsida</taxon>
        <taxon>eudicotyledons</taxon>
        <taxon>Gunneridae</taxon>
        <taxon>Pentapetalae</taxon>
        <taxon>rosids</taxon>
        <taxon>Vitales</taxon>
        <taxon>Vitaceae</taxon>
        <taxon>Viteae</taxon>
        <taxon>Vitis</taxon>
    </lineage>
</organism>